<dbReference type="EMBL" id="UINC01212064">
    <property type="protein sequence ID" value="SVE36223.1"/>
    <property type="molecule type" value="Genomic_DNA"/>
</dbReference>
<name>A0A383CW12_9ZZZZ</name>
<organism evidence="1">
    <name type="scientific">marine metagenome</name>
    <dbReference type="NCBI Taxonomy" id="408172"/>
    <lineage>
        <taxon>unclassified sequences</taxon>
        <taxon>metagenomes</taxon>
        <taxon>ecological metagenomes</taxon>
    </lineage>
</organism>
<feature type="non-terminal residue" evidence="1">
    <location>
        <position position="39"/>
    </location>
</feature>
<gene>
    <name evidence="1" type="ORF">METZ01_LOCUS489077</name>
</gene>
<dbReference type="AlphaFoldDB" id="A0A383CW12"/>
<accession>A0A383CW12</accession>
<reference evidence="1" key="1">
    <citation type="submission" date="2018-05" db="EMBL/GenBank/DDBJ databases">
        <authorList>
            <person name="Lanie J.A."/>
            <person name="Ng W.-L."/>
            <person name="Kazmierczak K.M."/>
            <person name="Andrzejewski T.M."/>
            <person name="Davidsen T.M."/>
            <person name="Wayne K.J."/>
            <person name="Tettelin H."/>
            <person name="Glass J.I."/>
            <person name="Rusch D."/>
            <person name="Podicherti R."/>
            <person name="Tsui H.-C.T."/>
            <person name="Winkler M.E."/>
        </authorList>
    </citation>
    <scope>NUCLEOTIDE SEQUENCE</scope>
</reference>
<sequence>MDFDNFLETVNCPICGRQDYKVLRKANYSENITRQELFK</sequence>
<proteinExistence type="predicted"/>
<evidence type="ECO:0000313" key="1">
    <source>
        <dbReference type="EMBL" id="SVE36223.1"/>
    </source>
</evidence>
<protein>
    <submittedName>
        <fullName evidence="1">Uncharacterized protein</fullName>
    </submittedName>
</protein>